<dbReference type="GO" id="GO:0019185">
    <property type="term" value="C:snRNA-activating protein complex"/>
    <property type="evidence" value="ECO:0007669"/>
    <property type="project" value="TreeGrafter"/>
</dbReference>
<gene>
    <name evidence="1" type="ORF">FB45DRAFT_916538</name>
</gene>
<organism evidence="1 2">
    <name type="scientific">Roridomyces roridus</name>
    <dbReference type="NCBI Taxonomy" id="1738132"/>
    <lineage>
        <taxon>Eukaryota</taxon>
        <taxon>Fungi</taxon>
        <taxon>Dikarya</taxon>
        <taxon>Basidiomycota</taxon>
        <taxon>Agaricomycotina</taxon>
        <taxon>Agaricomycetes</taxon>
        <taxon>Agaricomycetidae</taxon>
        <taxon>Agaricales</taxon>
        <taxon>Marasmiineae</taxon>
        <taxon>Mycenaceae</taxon>
        <taxon>Roridomyces</taxon>
    </lineage>
</organism>
<evidence type="ECO:0000313" key="1">
    <source>
        <dbReference type="EMBL" id="KAJ7630780.1"/>
    </source>
</evidence>
<dbReference type="GO" id="GO:0042796">
    <property type="term" value="P:snRNA transcription by RNA polymerase III"/>
    <property type="evidence" value="ECO:0007669"/>
    <property type="project" value="TreeGrafter"/>
</dbReference>
<dbReference type="GO" id="GO:0042795">
    <property type="term" value="P:snRNA transcription by RNA polymerase II"/>
    <property type="evidence" value="ECO:0007669"/>
    <property type="project" value="TreeGrafter"/>
</dbReference>
<dbReference type="AlphaFoldDB" id="A0AAD7BUE9"/>
<dbReference type="Proteomes" id="UP001221142">
    <property type="component" value="Unassembled WGS sequence"/>
</dbReference>
<keyword evidence="2" id="KW-1185">Reference proteome</keyword>
<name>A0AAD7BUE9_9AGAR</name>
<proteinExistence type="predicted"/>
<dbReference type="Pfam" id="PF09808">
    <property type="entry name" value="SNAPC1"/>
    <property type="match status" value="1"/>
</dbReference>
<evidence type="ECO:0000313" key="2">
    <source>
        <dbReference type="Proteomes" id="UP001221142"/>
    </source>
</evidence>
<comment type="caution">
    <text evidence="1">The sequence shown here is derived from an EMBL/GenBank/DDBJ whole genome shotgun (WGS) entry which is preliminary data.</text>
</comment>
<dbReference type="PANTHER" id="PTHR15131">
    <property type="entry name" value="SMALL NUCLEAR RNA ACTIVATING COMPLEX, POLYPEPTIDE 1"/>
    <property type="match status" value="1"/>
</dbReference>
<dbReference type="EMBL" id="JARKIF010000009">
    <property type="protein sequence ID" value="KAJ7630780.1"/>
    <property type="molecule type" value="Genomic_DNA"/>
</dbReference>
<accession>A0AAD7BUE9</accession>
<protein>
    <submittedName>
        <fullName evidence="1">Uncharacterized protein</fullName>
    </submittedName>
</protein>
<sequence length="305" mass="34328">MSSRGHVVLQPAYFTSSIYVKALRDDITTLVHTFHERYQQDNTKPFALFKTLWNGQGWKWMHFRVFDSRTRETFLSTTIRLFLERMVKTEAPFTRTVALFALYTFFNTQPTSSAPTLYTLSNIPIPVDHYNSLIVLPTALTTAHLAPLQPFASYAIGSLVNASVFHLLPSSELGALNPREVPREIFVEEGLIDSNQPKKKWHTSKRDKVIKARTALDAVGRSLEQASPAPEARRTALRYEEQKGRLLREIGSDATNLREASEGVAQRLREAQEEQGENVQAWAGLARVETALESAGGMLRLHSSG</sequence>
<dbReference type="InterPro" id="IPR019188">
    <property type="entry name" value="SNAPC1"/>
</dbReference>
<reference evidence="1" key="1">
    <citation type="submission" date="2023-03" db="EMBL/GenBank/DDBJ databases">
        <title>Massive genome expansion in bonnet fungi (Mycena s.s.) driven by repeated elements and novel gene families across ecological guilds.</title>
        <authorList>
            <consortium name="Lawrence Berkeley National Laboratory"/>
            <person name="Harder C.B."/>
            <person name="Miyauchi S."/>
            <person name="Viragh M."/>
            <person name="Kuo A."/>
            <person name="Thoen E."/>
            <person name="Andreopoulos B."/>
            <person name="Lu D."/>
            <person name="Skrede I."/>
            <person name="Drula E."/>
            <person name="Henrissat B."/>
            <person name="Morin E."/>
            <person name="Kohler A."/>
            <person name="Barry K."/>
            <person name="LaButti K."/>
            <person name="Morin E."/>
            <person name="Salamov A."/>
            <person name="Lipzen A."/>
            <person name="Mereny Z."/>
            <person name="Hegedus B."/>
            <person name="Baldrian P."/>
            <person name="Stursova M."/>
            <person name="Weitz H."/>
            <person name="Taylor A."/>
            <person name="Grigoriev I.V."/>
            <person name="Nagy L.G."/>
            <person name="Martin F."/>
            <person name="Kauserud H."/>
        </authorList>
    </citation>
    <scope>NUCLEOTIDE SEQUENCE</scope>
    <source>
        <strain evidence="1">9284</strain>
    </source>
</reference>
<dbReference type="PANTHER" id="PTHR15131:SF3">
    <property type="entry name" value="SNRNA-ACTIVATING PROTEIN COMPLEX SUBUNIT 1"/>
    <property type="match status" value="1"/>
</dbReference>
<dbReference type="GO" id="GO:0043565">
    <property type="term" value="F:sequence-specific DNA binding"/>
    <property type="evidence" value="ECO:0007669"/>
    <property type="project" value="TreeGrafter"/>
</dbReference>